<organism evidence="15 16">
    <name type="scientific">Luteipulveratus flavus</name>
    <dbReference type="NCBI Taxonomy" id="3031728"/>
    <lineage>
        <taxon>Bacteria</taxon>
        <taxon>Bacillati</taxon>
        <taxon>Actinomycetota</taxon>
        <taxon>Actinomycetes</taxon>
        <taxon>Micrococcales</taxon>
        <taxon>Dermacoccaceae</taxon>
        <taxon>Luteipulveratus</taxon>
    </lineage>
</organism>
<keyword evidence="7" id="KW-0479">Metal-binding</keyword>
<keyword evidence="8" id="KW-0227">DNA damage</keyword>
<dbReference type="PANTHER" id="PTHR42944">
    <property type="entry name" value="ADENINE DNA GLYCOSYLASE"/>
    <property type="match status" value="1"/>
</dbReference>
<keyword evidence="16" id="KW-1185">Reference proteome</keyword>
<dbReference type="EMBL" id="JAROAV010000028">
    <property type="protein sequence ID" value="MDF8264692.1"/>
    <property type="molecule type" value="Genomic_DNA"/>
</dbReference>
<evidence type="ECO:0000256" key="12">
    <source>
        <dbReference type="ARBA" id="ARBA00023204"/>
    </source>
</evidence>
<dbReference type="Pfam" id="PF00633">
    <property type="entry name" value="HHH"/>
    <property type="match status" value="1"/>
</dbReference>
<evidence type="ECO:0000256" key="3">
    <source>
        <dbReference type="ARBA" id="ARBA00008343"/>
    </source>
</evidence>
<dbReference type="SMART" id="SM00478">
    <property type="entry name" value="ENDO3c"/>
    <property type="match status" value="1"/>
</dbReference>
<dbReference type="Proteomes" id="UP001528912">
    <property type="component" value="Unassembled WGS sequence"/>
</dbReference>
<dbReference type="InterPro" id="IPR011257">
    <property type="entry name" value="DNA_glycosylase"/>
</dbReference>
<evidence type="ECO:0000256" key="4">
    <source>
        <dbReference type="ARBA" id="ARBA00012045"/>
    </source>
</evidence>
<protein>
    <recommendedName>
        <fullName evidence="5">Adenine DNA glycosylase</fullName>
        <ecNumber evidence="4">3.2.2.31</ecNumber>
    </recommendedName>
</protein>
<evidence type="ECO:0000256" key="5">
    <source>
        <dbReference type="ARBA" id="ARBA00022023"/>
    </source>
</evidence>
<keyword evidence="10" id="KW-0408">Iron</keyword>
<evidence type="ECO:0000313" key="15">
    <source>
        <dbReference type="EMBL" id="MDF8264692.1"/>
    </source>
</evidence>
<gene>
    <name evidence="15" type="ORF">P4R38_10590</name>
</gene>
<comment type="caution">
    <text evidence="15">The sequence shown here is derived from an EMBL/GenBank/DDBJ whole genome shotgun (WGS) entry which is preliminary data.</text>
</comment>
<dbReference type="InterPro" id="IPR003265">
    <property type="entry name" value="HhH-GPD_domain"/>
</dbReference>
<keyword evidence="9" id="KW-0378">Hydrolase</keyword>
<reference evidence="15 16" key="1">
    <citation type="submission" date="2023-03" db="EMBL/GenBank/DDBJ databases">
        <title>YIM 133296 draft genome.</title>
        <authorList>
            <person name="Xiong L."/>
        </authorList>
    </citation>
    <scope>NUCLEOTIDE SEQUENCE [LARGE SCALE GENOMIC DNA]</scope>
    <source>
        <strain evidence="15 16">YIM 133296</strain>
    </source>
</reference>
<keyword evidence="11" id="KW-0411">Iron-sulfur</keyword>
<dbReference type="InterPro" id="IPR023170">
    <property type="entry name" value="HhH_base_excis_C"/>
</dbReference>
<evidence type="ECO:0000256" key="7">
    <source>
        <dbReference type="ARBA" id="ARBA00022723"/>
    </source>
</evidence>
<comment type="catalytic activity">
    <reaction evidence="1">
        <text>Hydrolyzes free adenine bases from 7,8-dihydro-8-oxoguanine:adenine mismatched double-stranded DNA, leaving an apurinic site.</text>
        <dbReference type="EC" id="3.2.2.31"/>
    </reaction>
</comment>
<proteinExistence type="inferred from homology"/>
<keyword evidence="13" id="KW-0326">Glycosidase</keyword>
<evidence type="ECO:0000256" key="10">
    <source>
        <dbReference type="ARBA" id="ARBA00023004"/>
    </source>
</evidence>
<feature type="domain" description="HhH-GPD" evidence="14">
    <location>
        <begin position="39"/>
        <end position="191"/>
    </location>
</feature>
<keyword evidence="12" id="KW-0234">DNA repair</keyword>
<dbReference type="InterPro" id="IPR003651">
    <property type="entry name" value="Endonuclease3_FeS-loop_motif"/>
</dbReference>
<name>A0ABT6C8P4_9MICO</name>
<dbReference type="PROSITE" id="PS01155">
    <property type="entry name" value="ENDONUCLEASE_III_2"/>
    <property type="match status" value="1"/>
</dbReference>
<evidence type="ECO:0000256" key="1">
    <source>
        <dbReference type="ARBA" id="ARBA00000843"/>
    </source>
</evidence>
<evidence type="ECO:0000256" key="13">
    <source>
        <dbReference type="ARBA" id="ARBA00023295"/>
    </source>
</evidence>
<dbReference type="SMART" id="SM00525">
    <property type="entry name" value="FES"/>
    <property type="match status" value="1"/>
</dbReference>
<comment type="similarity">
    <text evidence="3">Belongs to the Nth/MutY family.</text>
</comment>
<dbReference type="SUPFAM" id="SSF48150">
    <property type="entry name" value="DNA-glycosylase"/>
    <property type="match status" value="1"/>
</dbReference>
<accession>A0ABT6C8P4</accession>
<evidence type="ECO:0000256" key="8">
    <source>
        <dbReference type="ARBA" id="ARBA00022763"/>
    </source>
</evidence>
<evidence type="ECO:0000256" key="9">
    <source>
        <dbReference type="ARBA" id="ARBA00022801"/>
    </source>
</evidence>
<evidence type="ECO:0000256" key="6">
    <source>
        <dbReference type="ARBA" id="ARBA00022485"/>
    </source>
</evidence>
<dbReference type="PANTHER" id="PTHR42944:SF1">
    <property type="entry name" value="ADENINE DNA GLYCOSYLASE"/>
    <property type="match status" value="1"/>
</dbReference>
<dbReference type="Gene3D" id="1.10.340.30">
    <property type="entry name" value="Hypothetical protein, domain 2"/>
    <property type="match status" value="1"/>
</dbReference>
<sequence>MSPLPLHRAVLDWYAEAQRDLPWRRPECSPWGVFVSEVMLQQTPVVRVLPVWQEWMHRWPTPAALAAEPSGEAVRAWGRLGYPRRALRLHAAATAMAERHGGDVPASVVDLQALPGVGVYTAAAVAAFAFGDRVAVVDTNVRRVHARAVSGVEHAAPALTRAESDLAAELLPEDPDVARVWNVAVMELGALVCTARGPRCDDCPVLTTCAWVAAGRPAYDGPPRRGQAWAGTDRQVRGRLLQVLRESDTPVPAARLEQVWDQEIQRERCLDGLVSDGLVEPLADGTYRLPGG</sequence>
<evidence type="ECO:0000259" key="14">
    <source>
        <dbReference type="SMART" id="SM00478"/>
    </source>
</evidence>
<dbReference type="InterPro" id="IPR000445">
    <property type="entry name" value="HhH_motif"/>
</dbReference>
<evidence type="ECO:0000313" key="16">
    <source>
        <dbReference type="Proteomes" id="UP001528912"/>
    </source>
</evidence>
<keyword evidence="6" id="KW-0004">4Fe-4S</keyword>
<dbReference type="Gene3D" id="1.10.1670.10">
    <property type="entry name" value="Helix-hairpin-Helix base-excision DNA repair enzymes (C-terminal)"/>
    <property type="match status" value="1"/>
</dbReference>
<dbReference type="InterPro" id="IPR044298">
    <property type="entry name" value="MIG/MutY"/>
</dbReference>
<evidence type="ECO:0000256" key="2">
    <source>
        <dbReference type="ARBA" id="ARBA00001966"/>
    </source>
</evidence>
<dbReference type="InterPro" id="IPR004036">
    <property type="entry name" value="Endonuclease-III-like_CS2"/>
</dbReference>
<evidence type="ECO:0000256" key="11">
    <source>
        <dbReference type="ARBA" id="ARBA00023014"/>
    </source>
</evidence>
<dbReference type="Pfam" id="PF00730">
    <property type="entry name" value="HhH-GPD"/>
    <property type="match status" value="1"/>
</dbReference>
<comment type="cofactor">
    <cofactor evidence="2">
        <name>[4Fe-4S] cluster</name>
        <dbReference type="ChEBI" id="CHEBI:49883"/>
    </cofactor>
</comment>
<dbReference type="CDD" id="cd00056">
    <property type="entry name" value="ENDO3c"/>
    <property type="match status" value="1"/>
</dbReference>
<dbReference type="EC" id="3.2.2.31" evidence="4"/>